<dbReference type="CDD" id="cd01659">
    <property type="entry name" value="TRX_superfamily"/>
    <property type="match status" value="1"/>
</dbReference>
<sequence length="75" mass="8935">MVSTLRYYWHPDCAGCEELRPVFKELAKLKGWKYKEINVETCETKTCNSLEYVPTIYIGRKKLDIKEMDKMINEI</sequence>
<reference evidence="1" key="1">
    <citation type="submission" date="2020-03" db="EMBL/GenBank/DDBJ databases">
        <title>The deep terrestrial virosphere.</title>
        <authorList>
            <person name="Holmfeldt K."/>
            <person name="Nilsson E."/>
            <person name="Simone D."/>
            <person name="Lopez-Fernandez M."/>
            <person name="Wu X."/>
            <person name="de Brujin I."/>
            <person name="Lundin D."/>
            <person name="Andersson A."/>
            <person name="Bertilsson S."/>
            <person name="Dopson M."/>
        </authorList>
    </citation>
    <scope>NUCLEOTIDE SEQUENCE</scope>
    <source>
        <strain evidence="1">MM171B00522</strain>
    </source>
</reference>
<accession>A0A6M3MF88</accession>
<dbReference type="AlphaFoldDB" id="A0A6M3MF88"/>
<protein>
    <recommendedName>
        <fullName evidence="2">Thioredoxin domain-containing protein</fullName>
    </recommendedName>
</protein>
<dbReference type="InterPro" id="IPR036249">
    <property type="entry name" value="Thioredoxin-like_sf"/>
</dbReference>
<proteinExistence type="predicted"/>
<dbReference type="SUPFAM" id="SSF52833">
    <property type="entry name" value="Thioredoxin-like"/>
    <property type="match status" value="1"/>
</dbReference>
<evidence type="ECO:0000313" key="1">
    <source>
        <dbReference type="EMBL" id="QJB03949.1"/>
    </source>
</evidence>
<dbReference type="Gene3D" id="3.40.30.10">
    <property type="entry name" value="Glutaredoxin"/>
    <property type="match status" value="1"/>
</dbReference>
<dbReference type="EMBL" id="MT143866">
    <property type="protein sequence ID" value="QJB03949.1"/>
    <property type="molecule type" value="Genomic_DNA"/>
</dbReference>
<name>A0A6M3MF88_9ZZZZ</name>
<gene>
    <name evidence="1" type="ORF">MM171B00522_0029</name>
</gene>
<organism evidence="1">
    <name type="scientific">viral metagenome</name>
    <dbReference type="NCBI Taxonomy" id="1070528"/>
    <lineage>
        <taxon>unclassified sequences</taxon>
        <taxon>metagenomes</taxon>
        <taxon>organismal metagenomes</taxon>
    </lineage>
</organism>
<evidence type="ECO:0008006" key="2">
    <source>
        <dbReference type="Google" id="ProtNLM"/>
    </source>
</evidence>